<comment type="subunit">
    <text evidence="1">The nucleosome is a histone octamer containing two molecules each of H2A, H2B, H3 and H4 assembled in one H3-H4 heterotetramer and two H2A-H2B heterodimers. The octamer wraps approximately 147 bp of DNA.</text>
</comment>
<dbReference type="SMART" id="SM00414">
    <property type="entry name" value="H2A"/>
    <property type="match status" value="1"/>
</dbReference>
<dbReference type="GO" id="GO:0003677">
    <property type="term" value="F:DNA binding"/>
    <property type="evidence" value="ECO:0007669"/>
    <property type="project" value="UniProtKB-KW"/>
</dbReference>
<gene>
    <name evidence="3" type="ORF">MIMGU_mgv1a026188mg</name>
</gene>
<feature type="non-terminal residue" evidence="3">
    <location>
        <position position="114"/>
    </location>
</feature>
<proteinExistence type="inferred from homology"/>
<accession>A0A022QVI6</accession>
<protein>
    <recommendedName>
        <fullName evidence="1">Histone H2A</fullName>
    </recommendedName>
</protein>
<dbReference type="InterPro" id="IPR002119">
    <property type="entry name" value="Histone_H2A"/>
</dbReference>
<dbReference type="Gene3D" id="1.10.20.10">
    <property type="entry name" value="Histone, subunit A"/>
    <property type="match status" value="1"/>
</dbReference>
<reference evidence="3 4" key="1">
    <citation type="journal article" date="2013" name="Proc. Natl. Acad. Sci. U.S.A.">
        <title>Fine-scale variation in meiotic recombination in Mimulus inferred from population shotgun sequencing.</title>
        <authorList>
            <person name="Hellsten U."/>
            <person name="Wright K.M."/>
            <person name="Jenkins J."/>
            <person name="Shu S."/>
            <person name="Yuan Y."/>
            <person name="Wessler S.R."/>
            <person name="Schmutz J."/>
            <person name="Willis J.H."/>
            <person name="Rokhsar D.S."/>
        </authorList>
    </citation>
    <scope>NUCLEOTIDE SEQUENCE [LARGE SCALE GENOMIC DNA]</scope>
    <source>
        <strain evidence="4">cv. DUN x IM62</strain>
    </source>
</reference>
<evidence type="ECO:0000256" key="1">
    <source>
        <dbReference type="RuleBase" id="RU003767"/>
    </source>
</evidence>
<keyword evidence="1" id="KW-0238">DNA-binding</keyword>
<keyword evidence="1" id="KW-0158">Chromosome</keyword>
<dbReference type="GO" id="GO:0005634">
    <property type="term" value="C:nucleus"/>
    <property type="evidence" value="ECO:0000318"/>
    <property type="project" value="GO_Central"/>
</dbReference>
<dbReference type="GO" id="GO:0030527">
    <property type="term" value="F:structural constituent of chromatin"/>
    <property type="evidence" value="ECO:0000318"/>
    <property type="project" value="GO_Central"/>
</dbReference>
<dbReference type="GO" id="GO:0031507">
    <property type="term" value="P:heterochromatin formation"/>
    <property type="evidence" value="ECO:0000318"/>
    <property type="project" value="GO_Central"/>
</dbReference>
<dbReference type="SUPFAM" id="SSF47113">
    <property type="entry name" value="Histone-fold"/>
    <property type="match status" value="1"/>
</dbReference>
<dbReference type="Proteomes" id="UP000030748">
    <property type="component" value="Unassembled WGS sequence"/>
</dbReference>
<dbReference type="GO" id="GO:0046982">
    <property type="term" value="F:protein heterodimerization activity"/>
    <property type="evidence" value="ECO:0007669"/>
    <property type="project" value="InterPro"/>
</dbReference>
<comment type="subcellular location">
    <subcellularLocation>
        <location evidence="1">Nucleus</location>
    </subcellularLocation>
</comment>
<evidence type="ECO:0000256" key="2">
    <source>
        <dbReference type="SAM" id="MobiDB-lite"/>
    </source>
</evidence>
<evidence type="ECO:0000313" key="4">
    <source>
        <dbReference type="Proteomes" id="UP000030748"/>
    </source>
</evidence>
<dbReference type="PRINTS" id="PR00620">
    <property type="entry name" value="HISTONEH2A"/>
</dbReference>
<keyword evidence="4" id="KW-1185">Reference proteome</keyword>
<dbReference type="STRING" id="4155.A0A022QVI6"/>
<dbReference type="PANTHER" id="PTHR23430">
    <property type="entry name" value="HISTONE H2A"/>
    <property type="match status" value="1"/>
</dbReference>
<keyword evidence="1" id="KW-0544">Nucleosome core</keyword>
<sequence>MSSSAEEASTKKTRAKSKSSKHISRSKRARLKFANHAVFRFFKKGRYDARLNAGAPVNLSDFLEYLAAQVLEIAGIKAKDTSKTQLHRGSAYTQQWDWMMSCASSSMVSRLQMQ</sequence>
<name>A0A022QVI6_ERYGU</name>
<dbReference type="AlphaFoldDB" id="A0A022QVI6"/>
<feature type="compositionally biased region" description="Basic residues" evidence="2">
    <location>
        <begin position="11"/>
        <end position="27"/>
    </location>
</feature>
<organism evidence="3 4">
    <name type="scientific">Erythranthe guttata</name>
    <name type="common">Yellow monkey flower</name>
    <name type="synonym">Mimulus guttatus</name>
    <dbReference type="NCBI Taxonomy" id="4155"/>
    <lineage>
        <taxon>Eukaryota</taxon>
        <taxon>Viridiplantae</taxon>
        <taxon>Streptophyta</taxon>
        <taxon>Embryophyta</taxon>
        <taxon>Tracheophyta</taxon>
        <taxon>Spermatophyta</taxon>
        <taxon>Magnoliopsida</taxon>
        <taxon>eudicotyledons</taxon>
        <taxon>Gunneridae</taxon>
        <taxon>Pentapetalae</taxon>
        <taxon>asterids</taxon>
        <taxon>lamiids</taxon>
        <taxon>Lamiales</taxon>
        <taxon>Phrymaceae</taxon>
        <taxon>Erythranthe</taxon>
    </lineage>
</organism>
<comment type="similarity">
    <text evidence="1">Belongs to the histone H2A family.</text>
</comment>
<dbReference type="GO" id="GO:0000786">
    <property type="term" value="C:nucleosome"/>
    <property type="evidence" value="ECO:0000318"/>
    <property type="project" value="GO_Central"/>
</dbReference>
<keyword evidence="1" id="KW-0539">Nucleus</keyword>
<dbReference type="InterPro" id="IPR009072">
    <property type="entry name" value="Histone-fold"/>
</dbReference>
<evidence type="ECO:0000313" key="3">
    <source>
        <dbReference type="EMBL" id="EYU31574.1"/>
    </source>
</evidence>
<dbReference type="eggNOG" id="KOG1756">
    <property type="taxonomic scope" value="Eukaryota"/>
</dbReference>
<dbReference type="EMBL" id="KI630949">
    <property type="protein sequence ID" value="EYU31574.1"/>
    <property type="molecule type" value="Genomic_DNA"/>
</dbReference>
<feature type="region of interest" description="Disordered" evidence="2">
    <location>
        <begin position="1"/>
        <end position="27"/>
    </location>
</feature>